<sequence length="205" mass="22922">MSGTGARPERSILKEFSFGARRIIHLWRYAFGAKGILQSLCNSQRLDLLRVLLERAPAHHDYVSTYGVATPYGSPSVQRLRRNGQVRPRRDRTPAARAPAEGQERLTDETKSVDHGQRLRRCTYAEGQREGATPTNNFGDGGQRLRRKEFACGGTPSAAESREINICRRIEVVSKKLEGSGGRTWCANGKGKDINLRADSNRTLW</sequence>
<dbReference type="Proteomes" id="UP000077202">
    <property type="component" value="Unassembled WGS sequence"/>
</dbReference>
<dbReference type="EMBL" id="LVLJ01000668">
    <property type="protein sequence ID" value="OAE33240.1"/>
    <property type="molecule type" value="Genomic_DNA"/>
</dbReference>
<evidence type="ECO:0000256" key="1">
    <source>
        <dbReference type="SAM" id="MobiDB-lite"/>
    </source>
</evidence>
<organism evidence="2 3">
    <name type="scientific">Marchantia polymorpha subsp. ruderalis</name>
    <dbReference type="NCBI Taxonomy" id="1480154"/>
    <lineage>
        <taxon>Eukaryota</taxon>
        <taxon>Viridiplantae</taxon>
        <taxon>Streptophyta</taxon>
        <taxon>Embryophyta</taxon>
        <taxon>Marchantiophyta</taxon>
        <taxon>Marchantiopsida</taxon>
        <taxon>Marchantiidae</taxon>
        <taxon>Marchantiales</taxon>
        <taxon>Marchantiaceae</taxon>
        <taxon>Marchantia</taxon>
    </lineage>
</organism>
<proteinExistence type="predicted"/>
<name>A0A176WJ42_MARPO</name>
<feature type="compositionally biased region" description="Basic and acidic residues" evidence="1">
    <location>
        <begin position="102"/>
        <end position="113"/>
    </location>
</feature>
<protein>
    <submittedName>
        <fullName evidence="2">Uncharacterized protein</fullName>
    </submittedName>
</protein>
<comment type="caution">
    <text evidence="2">The sequence shown here is derived from an EMBL/GenBank/DDBJ whole genome shotgun (WGS) entry which is preliminary data.</text>
</comment>
<evidence type="ECO:0000313" key="2">
    <source>
        <dbReference type="EMBL" id="OAE33240.1"/>
    </source>
</evidence>
<accession>A0A176WJ42</accession>
<feature type="region of interest" description="Disordered" evidence="1">
    <location>
        <begin position="81"/>
        <end position="113"/>
    </location>
</feature>
<evidence type="ECO:0000313" key="3">
    <source>
        <dbReference type="Proteomes" id="UP000077202"/>
    </source>
</evidence>
<keyword evidence="3" id="KW-1185">Reference proteome</keyword>
<reference evidence="2" key="1">
    <citation type="submission" date="2016-03" db="EMBL/GenBank/DDBJ databases">
        <title>Mechanisms controlling the formation of the plant cell surface in tip-growing cells are functionally conserved among land plants.</title>
        <authorList>
            <person name="Honkanen S."/>
            <person name="Jones V.A."/>
            <person name="Morieri G."/>
            <person name="Champion C."/>
            <person name="Hetherington A.J."/>
            <person name="Kelly S."/>
            <person name="Saint-Marcoux D."/>
            <person name="Proust H."/>
            <person name="Prescott H."/>
            <person name="Dolan L."/>
        </authorList>
    </citation>
    <scope>NUCLEOTIDE SEQUENCE [LARGE SCALE GENOMIC DNA]</scope>
    <source>
        <tissue evidence="2">Whole gametophyte</tissue>
    </source>
</reference>
<feature type="compositionally biased region" description="Basic residues" evidence="1">
    <location>
        <begin position="81"/>
        <end position="90"/>
    </location>
</feature>
<gene>
    <name evidence="2" type="ORF">AXG93_1200s1000</name>
</gene>
<dbReference type="AlphaFoldDB" id="A0A176WJ42"/>